<dbReference type="SUPFAM" id="SSF51219">
    <property type="entry name" value="TRAP-like"/>
    <property type="match status" value="1"/>
</dbReference>
<gene>
    <name evidence="1" type="ORF">CY0110_28484</name>
</gene>
<dbReference type="InterPro" id="IPR002838">
    <property type="entry name" value="AIM24"/>
</dbReference>
<dbReference type="Proteomes" id="UP000003781">
    <property type="component" value="Unassembled WGS sequence"/>
</dbReference>
<dbReference type="Gene3D" id="3.60.160.10">
    <property type="entry name" value="Mitochondrial biogenesis AIM24"/>
    <property type="match status" value="1"/>
</dbReference>
<dbReference type="InterPro" id="IPR016031">
    <property type="entry name" value="Trp_RNA-bd_attenuator-like_dom"/>
</dbReference>
<dbReference type="EMBL" id="AAXW01000007">
    <property type="protein sequence ID" value="EAZ92374.1"/>
    <property type="molecule type" value="Genomic_DNA"/>
</dbReference>
<reference evidence="1 2" key="1">
    <citation type="submission" date="2007-03" db="EMBL/GenBank/DDBJ databases">
        <authorList>
            <person name="Stal L."/>
            <person name="Ferriera S."/>
            <person name="Johnson J."/>
            <person name="Kravitz S."/>
            <person name="Beeson K."/>
            <person name="Sutton G."/>
            <person name="Rogers Y.-H."/>
            <person name="Friedman R."/>
            <person name="Frazier M."/>
            <person name="Venter J.C."/>
        </authorList>
    </citation>
    <scope>NUCLEOTIDE SEQUENCE [LARGE SCALE GENOMIC DNA]</scope>
    <source>
        <strain evidence="1 2">CCY0110</strain>
    </source>
</reference>
<name>A3IMK5_9CHRO</name>
<dbReference type="PANTHER" id="PTHR43657:SF1">
    <property type="entry name" value="ALTERED INHERITANCE OF MITOCHONDRIA PROTEIN 24, MITOCHONDRIAL"/>
    <property type="match status" value="1"/>
</dbReference>
<dbReference type="eggNOG" id="COG2013">
    <property type="taxonomic scope" value="Bacteria"/>
</dbReference>
<dbReference type="OrthoDB" id="427879at2"/>
<protein>
    <recommendedName>
        <fullName evidence="3">Altered inheritance of mitochondria protein 24, mitochondrial</fullName>
    </recommendedName>
</protein>
<proteinExistence type="predicted"/>
<comment type="caution">
    <text evidence="1">The sequence shown here is derived from an EMBL/GenBank/DDBJ whole genome shotgun (WGS) entry which is preliminary data.</text>
</comment>
<organism evidence="1 2">
    <name type="scientific">Crocosphaera chwakensis CCY0110</name>
    <dbReference type="NCBI Taxonomy" id="391612"/>
    <lineage>
        <taxon>Bacteria</taxon>
        <taxon>Bacillati</taxon>
        <taxon>Cyanobacteriota</taxon>
        <taxon>Cyanophyceae</taxon>
        <taxon>Oscillatoriophycideae</taxon>
        <taxon>Chroococcales</taxon>
        <taxon>Aphanothecaceae</taxon>
        <taxon>Crocosphaera</taxon>
        <taxon>Crocosphaera chwakensis</taxon>
    </lineage>
</organism>
<keyword evidence="2" id="KW-1185">Reference proteome</keyword>
<evidence type="ECO:0008006" key="3">
    <source>
        <dbReference type="Google" id="ProtNLM"/>
    </source>
</evidence>
<dbReference type="InterPro" id="IPR036983">
    <property type="entry name" value="AIM24_sf"/>
</dbReference>
<evidence type="ECO:0000313" key="1">
    <source>
        <dbReference type="EMBL" id="EAZ92374.1"/>
    </source>
</evidence>
<dbReference type="RefSeq" id="WP_008274611.1">
    <property type="nucleotide sequence ID" value="NZ_AAXW01000007.1"/>
</dbReference>
<dbReference type="NCBIfam" id="TIGR00266">
    <property type="entry name" value="TIGR00266 family protein"/>
    <property type="match status" value="1"/>
</dbReference>
<sequence length="219" mass="24285">MLFKVRCRPAFAALFVTLNPGEKITVKTGSLVSMDGEITVKTGFCGAWQSALLRKCFGGTDIFVDSLINETAEPITVVLSQTTTGDIERIDLSQGSICLRPGVFLAYTKGVKIENRWAGFGSWWVGDGLFQTQLKGKGRVFIAAYGGIIKKTVYQDLVMTQEHLLAYHPKTPLKYRKEEAAVKITVSGMKTKNKRTKGTLIYCQSRTFQGLINYLRSLV</sequence>
<accession>A3IMK5</accession>
<evidence type="ECO:0000313" key="2">
    <source>
        <dbReference type="Proteomes" id="UP000003781"/>
    </source>
</evidence>
<dbReference type="AlphaFoldDB" id="A3IMK5"/>
<dbReference type="PANTHER" id="PTHR43657">
    <property type="entry name" value="TRYPTOPHAN RNA-BINDING ATTENUATOR PROTEIN-LIKE PROTEIN"/>
    <property type="match status" value="1"/>
</dbReference>
<dbReference type="Pfam" id="PF01987">
    <property type="entry name" value="AIM24"/>
    <property type="match status" value="1"/>
</dbReference>